<sequence length="531" mass="60659">MRKIKNEYLHMSKNEYLHENNQNLNKNGSMATMAEKMVASLEELRKLQEKDRCVVLQGTAEIGRTHLTRLLDNGWLQEVMKGWYIAARPGTEGDTTVWYTSFWYFIAKYAAVRLGERWCLTADQSLDLYSGKTTVPVQVVIKSPKGHNNTQKLMYDTSLLVFQSEIPDQVYKEPEYGLNLYPLAEALVYATPRYFQVEKIAARTCLAMIRDAADILKVLTKNGASLRAGRIAGAFRNIGNSEIADSIVSTMRGFGYDVREEDPFEDQPRTPLVYEVSPYVTRLRLMWENMRDKVVELFPEAPGKIDDVEGYLRSVDEKYSEDAYHSLSIEGYRVSPELIEKVRVGNWKPEEEDKEHKNALVARGYYQAFQAVRGTISDILKGKNAGEAVRADHPLWYMQMWMPFVTVGILQREDLVGYRTGQVYIRGSQHIPLNPKAVRDAMPVLFDLLKNEPHPAVRAVLGHFFFVYIHPYMDGNGRMGRFVLNAMLASGGYNWTVVPVERRKEYMKALEKASVEGDISEFAKVIASLVK</sequence>
<reference evidence="4 5" key="1">
    <citation type="journal article" date="2007" name="PLoS Biol.">
        <title>Evolution of symbiotic bacteria in the distal human intestine.</title>
        <authorList>
            <person name="Xu J."/>
            <person name="Mahowald M.A."/>
            <person name="Ley R.E."/>
            <person name="Lozupone C.A."/>
            <person name="Hamady M."/>
            <person name="Martens E.C."/>
            <person name="Henrissat B."/>
            <person name="Coutinho P.M."/>
            <person name="Minx P."/>
            <person name="Latreille P."/>
            <person name="Cordum H."/>
            <person name="Van Brunt A."/>
            <person name="Kim K."/>
            <person name="Fulton R.S."/>
            <person name="Fulton L.A."/>
            <person name="Clifton S.W."/>
            <person name="Wilson R.K."/>
            <person name="Knight R.D."/>
            <person name="Gordon J.I."/>
        </authorList>
    </citation>
    <scope>NUCLEOTIDE SEQUENCE [LARGE SCALE GENOMIC DNA]</scope>
    <source>
        <strain evidence="5">ATCC 8503 / DSM 20701 / CIP 104284 / JCM 5825 / NCTC 11152</strain>
    </source>
</reference>
<evidence type="ECO:0000256" key="2">
    <source>
        <dbReference type="PIRSR" id="PIRSR640198-2"/>
    </source>
</evidence>
<dbReference type="HOGENOM" id="CLU_548181_0_0_10"/>
<organism evidence="4 5">
    <name type="scientific">Parabacteroides distasonis (strain ATCC 8503 / DSM 20701 / CIP 104284 / JCM 5825 / NCTC 11152)</name>
    <dbReference type="NCBI Taxonomy" id="435591"/>
    <lineage>
        <taxon>Bacteria</taxon>
        <taxon>Pseudomonadati</taxon>
        <taxon>Bacteroidota</taxon>
        <taxon>Bacteroidia</taxon>
        <taxon>Bacteroidales</taxon>
        <taxon>Tannerellaceae</taxon>
        <taxon>Parabacteroides</taxon>
    </lineage>
</organism>
<dbReference type="PROSITE" id="PS51459">
    <property type="entry name" value="FIDO"/>
    <property type="match status" value="1"/>
</dbReference>
<dbReference type="GO" id="GO:0005524">
    <property type="term" value="F:ATP binding"/>
    <property type="evidence" value="ECO:0007669"/>
    <property type="project" value="UniProtKB-KW"/>
</dbReference>
<name>A6L9Z1_PARD8</name>
<dbReference type="Gene3D" id="1.10.3290.10">
    <property type="entry name" value="Fido-like domain"/>
    <property type="match status" value="1"/>
</dbReference>
<feature type="domain" description="Fido" evidence="3">
    <location>
        <begin position="384"/>
        <end position="528"/>
    </location>
</feature>
<gene>
    <name evidence="4" type="ordered locus">BDI_0735</name>
</gene>
<keyword evidence="5" id="KW-1185">Reference proteome</keyword>
<accession>A6L9Z1</accession>
<feature type="active site" evidence="1">
    <location>
        <position position="470"/>
    </location>
</feature>
<feature type="binding site" evidence="2">
    <location>
        <begin position="474"/>
        <end position="481"/>
    </location>
    <ligand>
        <name>ATP</name>
        <dbReference type="ChEBI" id="CHEBI:30616"/>
    </ligand>
</feature>
<keyword evidence="2" id="KW-0547">Nucleotide-binding</keyword>
<proteinExistence type="predicted"/>
<dbReference type="PANTHER" id="PTHR13504">
    <property type="entry name" value="FIDO DOMAIN-CONTAINING PROTEIN DDB_G0283145"/>
    <property type="match status" value="1"/>
</dbReference>
<dbReference type="PANTHER" id="PTHR13504:SF38">
    <property type="entry name" value="FIDO DOMAIN-CONTAINING PROTEIN"/>
    <property type="match status" value="1"/>
</dbReference>
<evidence type="ECO:0000259" key="3">
    <source>
        <dbReference type="PROSITE" id="PS51459"/>
    </source>
</evidence>
<dbReference type="PaxDb" id="435591-BDI_0735"/>
<dbReference type="InterPro" id="IPR003812">
    <property type="entry name" value="Fido"/>
</dbReference>
<evidence type="ECO:0000256" key="1">
    <source>
        <dbReference type="PIRSR" id="PIRSR640198-1"/>
    </source>
</evidence>
<evidence type="ECO:0000313" key="4">
    <source>
        <dbReference type="EMBL" id="ABR42505.1"/>
    </source>
</evidence>
<dbReference type="SUPFAM" id="SSF140931">
    <property type="entry name" value="Fic-like"/>
    <property type="match status" value="1"/>
</dbReference>
<dbReference type="Pfam" id="PF02661">
    <property type="entry name" value="Fic"/>
    <property type="match status" value="1"/>
</dbReference>
<dbReference type="Proteomes" id="UP000000566">
    <property type="component" value="Chromosome"/>
</dbReference>
<dbReference type="EMBL" id="CP000140">
    <property type="protein sequence ID" value="ABR42505.1"/>
    <property type="molecule type" value="Genomic_DNA"/>
</dbReference>
<protein>
    <recommendedName>
        <fullName evidence="3">Fido domain-containing protein</fullName>
    </recommendedName>
</protein>
<dbReference type="STRING" id="435591.BDI_0735"/>
<dbReference type="AlphaFoldDB" id="A6L9Z1"/>
<keyword evidence="2" id="KW-0067">ATP-binding</keyword>
<dbReference type="InterPro" id="IPR036597">
    <property type="entry name" value="Fido-like_dom_sf"/>
</dbReference>
<dbReference type="InterPro" id="IPR040198">
    <property type="entry name" value="Fido_containing"/>
</dbReference>
<dbReference type="eggNOG" id="COG3177">
    <property type="taxonomic scope" value="Bacteria"/>
</dbReference>
<dbReference type="KEGG" id="pdi:BDI_0735"/>
<evidence type="ECO:0000313" key="5">
    <source>
        <dbReference type="Proteomes" id="UP000000566"/>
    </source>
</evidence>